<dbReference type="EMBL" id="VSSQ01000139">
    <property type="protein sequence ID" value="MPL80636.1"/>
    <property type="molecule type" value="Genomic_DNA"/>
</dbReference>
<gene>
    <name evidence="1" type="ORF">SDC9_26537</name>
</gene>
<accession>A0A644UNJ6</accession>
<sequence>MPASGPALTLLGVALTITSEEAVPVQPLAAVPVTVYEVFETGLTVMDALVAPPGFQTYEAAPEAVMVTSVPRQTSTSAGLTVITGEGLTVTIT</sequence>
<proteinExistence type="predicted"/>
<name>A0A644UNJ6_9ZZZZ</name>
<dbReference type="AlphaFoldDB" id="A0A644UNJ6"/>
<reference evidence="1" key="1">
    <citation type="submission" date="2019-08" db="EMBL/GenBank/DDBJ databases">
        <authorList>
            <person name="Kucharzyk K."/>
            <person name="Murdoch R.W."/>
            <person name="Higgins S."/>
            <person name="Loffler F."/>
        </authorList>
    </citation>
    <scope>NUCLEOTIDE SEQUENCE</scope>
</reference>
<organism evidence="1">
    <name type="scientific">bioreactor metagenome</name>
    <dbReference type="NCBI Taxonomy" id="1076179"/>
    <lineage>
        <taxon>unclassified sequences</taxon>
        <taxon>metagenomes</taxon>
        <taxon>ecological metagenomes</taxon>
    </lineage>
</organism>
<protein>
    <submittedName>
        <fullName evidence="1">Uncharacterized protein</fullName>
    </submittedName>
</protein>
<comment type="caution">
    <text evidence="1">The sequence shown here is derived from an EMBL/GenBank/DDBJ whole genome shotgun (WGS) entry which is preliminary data.</text>
</comment>
<evidence type="ECO:0000313" key="1">
    <source>
        <dbReference type="EMBL" id="MPL80636.1"/>
    </source>
</evidence>